<sequence>MADTVSADATEGASSAGRVGAWTDTERRLWISIVKFQLTLRILATLLPEGKGIEWKNINMPNRTLKAVQGQWTAMVAQMRDLNDGGEGSSFTPKSRGSRKKSTPKKAAAVVEDAASEDNNAQDDEAKEKKPITPKKRTATKSVDGSVTKRKRTPEKPAPKVNPEVDAAEGDTEPKAAENEGEQ</sequence>
<dbReference type="Proteomes" id="UP000186583">
    <property type="component" value="Unassembled WGS sequence"/>
</dbReference>
<name>A0A1Q8RVB9_9PEZI</name>
<dbReference type="EMBL" id="MPGH01000088">
    <property type="protein sequence ID" value="OLN88301.1"/>
    <property type="molecule type" value="Genomic_DNA"/>
</dbReference>
<feature type="compositionally biased region" description="Acidic residues" evidence="1">
    <location>
        <begin position="114"/>
        <end position="123"/>
    </location>
</feature>
<evidence type="ECO:0000313" key="2">
    <source>
        <dbReference type="EMBL" id="OLN88301.1"/>
    </source>
</evidence>
<keyword evidence="3" id="KW-1185">Reference proteome</keyword>
<dbReference type="AlphaFoldDB" id="A0A1Q8RVB9"/>
<proteinExistence type="predicted"/>
<feature type="region of interest" description="Disordered" evidence="1">
    <location>
        <begin position="83"/>
        <end position="183"/>
    </location>
</feature>
<protein>
    <submittedName>
        <fullName evidence="2">Uncharacterized protein</fullName>
    </submittedName>
</protein>
<feature type="compositionally biased region" description="Basic and acidic residues" evidence="1">
    <location>
        <begin position="172"/>
        <end position="183"/>
    </location>
</feature>
<evidence type="ECO:0000313" key="3">
    <source>
        <dbReference type="Proteomes" id="UP000186583"/>
    </source>
</evidence>
<evidence type="ECO:0000256" key="1">
    <source>
        <dbReference type="SAM" id="MobiDB-lite"/>
    </source>
</evidence>
<reference evidence="2 3" key="1">
    <citation type="submission" date="2016-11" db="EMBL/GenBank/DDBJ databases">
        <title>Draft Genome Assembly of Colletotrichum chlorophyti a pathogen of herbaceous plants.</title>
        <authorList>
            <person name="Gan P."/>
            <person name="Narusaka M."/>
            <person name="Tsushima A."/>
            <person name="Narusaka Y."/>
            <person name="Takano Y."/>
            <person name="Shirasu K."/>
        </authorList>
    </citation>
    <scope>NUCLEOTIDE SEQUENCE [LARGE SCALE GENOMIC DNA]</scope>
    <source>
        <strain evidence="2 3">NTL11</strain>
    </source>
</reference>
<gene>
    <name evidence="2" type="ORF">CCHL11_00424</name>
</gene>
<dbReference type="OrthoDB" id="4848529at2759"/>
<comment type="caution">
    <text evidence="2">The sequence shown here is derived from an EMBL/GenBank/DDBJ whole genome shotgun (WGS) entry which is preliminary data.</text>
</comment>
<organism evidence="2 3">
    <name type="scientific">Colletotrichum chlorophyti</name>
    <dbReference type="NCBI Taxonomy" id="708187"/>
    <lineage>
        <taxon>Eukaryota</taxon>
        <taxon>Fungi</taxon>
        <taxon>Dikarya</taxon>
        <taxon>Ascomycota</taxon>
        <taxon>Pezizomycotina</taxon>
        <taxon>Sordariomycetes</taxon>
        <taxon>Hypocreomycetidae</taxon>
        <taxon>Glomerellales</taxon>
        <taxon>Glomerellaceae</taxon>
        <taxon>Colletotrichum</taxon>
    </lineage>
</organism>
<accession>A0A1Q8RVB9</accession>